<organism evidence="2 3">
    <name type="scientific">Nostoc paludosum FACHB-159</name>
    <dbReference type="NCBI Taxonomy" id="2692908"/>
    <lineage>
        <taxon>Bacteria</taxon>
        <taxon>Bacillati</taxon>
        <taxon>Cyanobacteriota</taxon>
        <taxon>Cyanophyceae</taxon>
        <taxon>Nostocales</taxon>
        <taxon>Nostocaceae</taxon>
        <taxon>Nostoc</taxon>
    </lineage>
</organism>
<keyword evidence="1" id="KW-0472">Membrane</keyword>
<accession>A0ABR8K5L3</accession>
<comment type="caution">
    <text evidence="2">The sequence shown here is derived from an EMBL/GenBank/DDBJ whole genome shotgun (WGS) entry which is preliminary data.</text>
</comment>
<dbReference type="Proteomes" id="UP000637383">
    <property type="component" value="Unassembled WGS sequence"/>
</dbReference>
<protein>
    <recommendedName>
        <fullName evidence="4">DUF4013 domain-containing protein</fullName>
    </recommendedName>
</protein>
<evidence type="ECO:0000256" key="1">
    <source>
        <dbReference type="SAM" id="Phobius"/>
    </source>
</evidence>
<keyword evidence="3" id="KW-1185">Reference proteome</keyword>
<reference evidence="2 3" key="1">
    <citation type="journal article" date="2020" name="ISME J.">
        <title>Comparative genomics reveals insights into cyanobacterial evolution and habitat adaptation.</title>
        <authorList>
            <person name="Chen M.Y."/>
            <person name="Teng W.K."/>
            <person name="Zhao L."/>
            <person name="Hu C.X."/>
            <person name="Zhou Y.K."/>
            <person name="Han B.P."/>
            <person name="Song L.R."/>
            <person name="Shu W.S."/>
        </authorList>
    </citation>
    <scope>NUCLEOTIDE SEQUENCE [LARGE SCALE GENOMIC DNA]</scope>
    <source>
        <strain evidence="2 3">FACHB-159</strain>
    </source>
</reference>
<evidence type="ECO:0000313" key="2">
    <source>
        <dbReference type="EMBL" id="MBD2734099.1"/>
    </source>
</evidence>
<evidence type="ECO:0008006" key="4">
    <source>
        <dbReference type="Google" id="ProtNLM"/>
    </source>
</evidence>
<feature type="transmembrane region" description="Helical" evidence="1">
    <location>
        <begin position="170"/>
        <end position="191"/>
    </location>
</feature>
<feature type="transmembrane region" description="Helical" evidence="1">
    <location>
        <begin position="101"/>
        <end position="121"/>
    </location>
</feature>
<keyword evidence="1" id="KW-1133">Transmembrane helix</keyword>
<gene>
    <name evidence="2" type="ORF">H6H03_09245</name>
</gene>
<feature type="transmembrane region" description="Helical" evidence="1">
    <location>
        <begin position="127"/>
        <end position="150"/>
    </location>
</feature>
<proteinExistence type="predicted"/>
<keyword evidence="1" id="KW-0812">Transmembrane</keyword>
<sequence length="237" mass="26473">MSTLSELQSRKLGLLELISIGFDLYLKNFTLFLGIYCIALPFSAIILVGSTGAFSSNPILLILYVLFYLFYLIVVIPGYGAAYSIITEGLILGQRPQIEVIFRRILAAILPLVGLNLRFGINYFFRFLLLAIPGIIYLVNNGFYTTAFILRDQRGKAALEYSKTLVKGNWWRVFFFYLITGLINFGLLRILDKILSIAIVNNPILVAVLSNALTGLVGLGVGVSLILLFLNLEFQTR</sequence>
<dbReference type="EMBL" id="JACJTU010000007">
    <property type="protein sequence ID" value="MBD2734099.1"/>
    <property type="molecule type" value="Genomic_DNA"/>
</dbReference>
<dbReference type="RefSeq" id="WP_190954820.1">
    <property type="nucleotide sequence ID" value="NZ_JACJTU010000007.1"/>
</dbReference>
<name>A0ABR8K5L3_9NOSO</name>
<feature type="transmembrane region" description="Helical" evidence="1">
    <location>
        <begin position="29"/>
        <end position="53"/>
    </location>
</feature>
<feature type="transmembrane region" description="Helical" evidence="1">
    <location>
        <begin position="203"/>
        <end position="230"/>
    </location>
</feature>
<evidence type="ECO:0000313" key="3">
    <source>
        <dbReference type="Proteomes" id="UP000637383"/>
    </source>
</evidence>
<feature type="transmembrane region" description="Helical" evidence="1">
    <location>
        <begin position="59"/>
        <end position="80"/>
    </location>
</feature>